<evidence type="ECO:0000313" key="2">
    <source>
        <dbReference type="Proteomes" id="UP001162480"/>
    </source>
</evidence>
<dbReference type="AlphaFoldDB" id="A0AA36BF32"/>
<name>A0AA36BF32_OCTVU</name>
<keyword evidence="2" id="KW-1185">Reference proteome</keyword>
<proteinExistence type="predicted"/>
<organism evidence="1 2">
    <name type="scientific">Octopus vulgaris</name>
    <name type="common">Common octopus</name>
    <dbReference type="NCBI Taxonomy" id="6645"/>
    <lineage>
        <taxon>Eukaryota</taxon>
        <taxon>Metazoa</taxon>
        <taxon>Spiralia</taxon>
        <taxon>Lophotrochozoa</taxon>
        <taxon>Mollusca</taxon>
        <taxon>Cephalopoda</taxon>
        <taxon>Coleoidea</taxon>
        <taxon>Octopodiformes</taxon>
        <taxon>Octopoda</taxon>
        <taxon>Incirrata</taxon>
        <taxon>Octopodidae</taxon>
        <taxon>Octopus</taxon>
    </lineage>
</organism>
<sequence>MPSLSSSSSFLWRVGHFHNERYNDRIYQAYDESNNNEEHYGKYIASLLLAPKIGSFSDKFIFSLSHFHLALNIAITILKVKKASKQTKRPYAPVANLVTAMIGECPRENAQCFNKAKPRSVELSICDEEFQSNAGKASS</sequence>
<gene>
    <name evidence="1" type="ORF">OCTVUL_1B007911</name>
</gene>
<protein>
    <submittedName>
        <fullName evidence="1">Uncharacterized protein</fullName>
    </submittedName>
</protein>
<evidence type="ECO:0000313" key="1">
    <source>
        <dbReference type="EMBL" id="CAI9733218.1"/>
    </source>
</evidence>
<dbReference type="Proteomes" id="UP001162480">
    <property type="component" value="Chromosome 14"/>
</dbReference>
<reference evidence="1" key="1">
    <citation type="submission" date="2023-08" db="EMBL/GenBank/DDBJ databases">
        <authorList>
            <person name="Alioto T."/>
            <person name="Alioto T."/>
            <person name="Gomez Garrido J."/>
        </authorList>
    </citation>
    <scope>NUCLEOTIDE SEQUENCE</scope>
</reference>
<accession>A0AA36BF32</accession>
<dbReference type="EMBL" id="OX597827">
    <property type="protein sequence ID" value="CAI9733218.1"/>
    <property type="molecule type" value="Genomic_DNA"/>
</dbReference>